<feature type="region of interest" description="Disordered" evidence="1">
    <location>
        <begin position="145"/>
        <end position="169"/>
    </location>
</feature>
<feature type="compositionally biased region" description="Low complexity" evidence="1">
    <location>
        <begin position="93"/>
        <end position="108"/>
    </location>
</feature>
<accession>A0ABM6CFL2</accession>
<feature type="compositionally biased region" description="Basic and acidic residues" evidence="1">
    <location>
        <begin position="150"/>
        <end position="162"/>
    </location>
</feature>
<gene>
    <name evidence="2" type="ORF">AMC81_PA00047</name>
</gene>
<feature type="region of interest" description="Disordered" evidence="1">
    <location>
        <begin position="1"/>
        <end position="129"/>
    </location>
</feature>
<dbReference type="Proteomes" id="UP000078551">
    <property type="component" value="Plasmid pRphaN771a"/>
</dbReference>
<name>A0ABM6CFL2_9HYPH</name>
<feature type="compositionally biased region" description="Basic and acidic residues" evidence="1">
    <location>
        <begin position="83"/>
        <end position="92"/>
    </location>
</feature>
<feature type="compositionally biased region" description="Gly residues" evidence="1">
    <location>
        <begin position="1"/>
        <end position="11"/>
    </location>
</feature>
<keyword evidence="3" id="KW-1185">Reference proteome</keyword>
<proteinExistence type="predicted"/>
<feature type="compositionally biased region" description="Basic and acidic residues" evidence="1">
    <location>
        <begin position="228"/>
        <end position="237"/>
    </location>
</feature>
<evidence type="ECO:0000313" key="3">
    <source>
        <dbReference type="Proteomes" id="UP000078551"/>
    </source>
</evidence>
<reference evidence="2 3" key="1">
    <citation type="submission" date="2015-11" db="EMBL/GenBank/DDBJ databases">
        <title>The limits of bacterial species coexistence and the symbiotic plasmid transference in sympatric Rhizobium populations.</title>
        <authorList>
            <person name="Perez-Carrascal O.M."/>
            <person name="VanInsberghe D."/>
            <person name="Juarez S."/>
            <person name="Polz M.F."/>
            <person name="Vinuesa P."/>
            <person name="Gonzalez V."/>
        </authorList>
    </citation>
    <scope>NUCLEOTIDE SEQUENCE [LARGE SCALE GENOMIC DNA]</scope>
    <source>
        <strain evidence="2 3">N771</strain>
        <plasmid evidence="2 3">pRphaN771a</plasmid>
    </source>
</reference>
<evidence type="ECO:0000313" key="2">
    <source>
        <dbReference type="EMBL" id="ANL87070.1"/>
    </source>
</evidence>
<feature type="region of interest" description="Disordered" evidence="1">
    <location>
        <begin position="185"/>
        <end position="237"/>
    </location>
</feature>
<keyword evidence="2" id="KW-0614">Plasmid</keyword>
<evidence type="ECO:0000256" key="1">
    <source>
        <dbReference type="SAM" id="MobiDB-lite"/>
    </source>
</evidence>
<dbReference type="RefSeq" id="WP_064832690.1">
    <property type="nucleotide sequence ID" value="NZ_CP013569.1"/>
</dbReference>
<protein>
    <submittedName>
        <fullName evidence="2">Uncharacterized protein</fullName>
    </submittedName>
</protein>
<dbReference type="EMBL" id="CP013569">
    <property type="protein sequence ID" value="ANL87070.1"/>
    <property type="molecule type" value="Genomic_DNA"/>
</dbReference>
<organism evidence="2 3">
    <name type="scientific">Rhizobium phaseoli</name>
    <dbReference type="NCBI Taxonomy" id="396"/>
    <lineage>
        <taxon>Bacteria</taxon>
        <taxon>Pseudomonadati</taxon>
        <taxon>Pseudomonadota</taxon>
        <taxon>Alphaproteobacteria</taxon>
        <taxon>Hyphomicrobiales</taxon>
        <taxon>Rhizobiaceae</taxon>
        <taxon>Rhizobium/Agrobacterium group</taxon>
        <taxon>Rhizobium</taxon>
    </lineage>
</organism>
<sequence length="237" mass="25347">MKFGGSGGGGSFDNDDERNKKSAAASRGSYTPSYDMKGGNAYVGGQSREADSQQAYVRDAGPTMPKQSRHEQARTDNLIDAGKAIEAKEAVEGKMQPPKQPGQQAEQGQKQEKKANIHDTPQAMARQEHLTSRLRGRLDALQGANLQQFGERKPITGEKNMEAARSSYQATKAEIKKGNFAEMAERAQRAAGDQQHGQSTEMSKGGFAGMADRASAAAKPTPQTGTGIKKDTGMEQG</sequence>
<geneLocation type="plasmid" evidence="2 3">
    <name>pRphaN771a</name>
</geneLocation>